<protein>
    <recommendedName>
        <fullName evidence="1">non-specific serine/threonine protein kinase</fullName>
        <ecNumber evidence="1">2.7.11.1</ecNumber>
    </recommendedName>
</protein>
<proteinExistence type="predicted"/>
<evidence type="ECO:0000256" key="2">
    <source>
        <dbReference type="ARBA" id="ARBA00022527"/>
    </source>
</evidence>
<evidence type="ECO:0000256" key="6">
    <source>
        <dbReference type="ARBA" id="ARBA00022840"/>
    </source>
</evidence>
<keyword evidence="8" id="KW-0472">Membrane</keyword>
<comment type="caution">
    <text evidence="10">The sequence shown here is derived from an EMBL/GenBank/DDBJ whole genome shotgun (WGS) entry which is preliminary data.</text>
</comment>
<dbReference type="GO" id="GO:0005524">
    <property type="term" value="F:ATP binding"/>
    <property type="evidence" value="ECO:0007669"/>
    <property type="project" value="UniProtKB-KW"/>
</dbReference>
<evidence type="ECO:0000313" key="10">
    <source>
        <dbReference type="EMBL" id="TQF73641.1"/>
    </source>
</evidence>
<organism evidence="10 11">
    <name type="scientific">Rhodococcus spelaei</name>
    <dbReference type="NCBI Taxonomy" id="2546320"/>
    <lineage>
        <taxon>Bacteria</taxon>
        <taxon>Bacillati</taxon>
        <taxon>Actinomycetota</taxon>
        <taxon>Actinomycetes</taxon>
        <taxon>Mycobacteriales</taxon>
        <taxon>Nocardiaceae</taxon>
        <taxon>Rhodococcus</taxon>
    </lineage>
</organism>
<dbReference type="EMBL" id="VIGH01000003">
    <property type="protein sequence ID" value="TQF73641.1"/>
    <property type="molecule type" value="Genomic_DNA"/>
</dbReference>
<sequence length="624" mass="64307">MSIETEQVRLALPAYEVGDELGHGGCGVVLSGRHRRLGRPVAIKELPSQFASDVDVQRRFAAEARLLASIDHPHVVPVYDFVEHDGLCLLVMEYLPGGTVWSRFTHDGFDAHAAVAVALACASGLRAAHEHGILHRDVKPENVMFAATGALKMTDFGIAKVVGGEETLATRTGDVLGTPAYIAPEQARGEPLSPATDVYALTTMLYELLAGTLPFPRGEGSMAMLFMHAYESPTPIGEAAPTIPDSVASVVMRGLATDPNDRFASAESFGVALAEAAAECWGPDWLAASGIPVMGADTIVTAAGATLGGPTTTRAATAAASDPTRPAPPTGFPGPTVRPDVPTVRPSVTVHTRGVQLADAQVEELVPVRSLVDVKSPRVPFALAAGLALLAVLIALLGLGSPSTGGSLAPGTTTIAGVDPTTGGAVPIDLSQPVPVTTTGDGLADTAQVTLRVLGATVGRQSAPIVWSGGTGVAAVPPPVNRYLLAGRMSGELTLLHAGAPVANSQFAVRTTQSASTTAVGVGFVVVLLFAAAYIESFVRSLRRGRRRYSASAGTIAGAALLGVVLVGAAWVLAGRVPTIPTLIMCMLLAGGAGASAAIAEWRIGTRRRYRRPHAPQRQPVQAS</sequence>
<accession>A0A541BMU3</accession>
<evidence type="ECO:0000256" key="7">
    <source>
        <dbReference type="SAM" id="MobiDB-lite"/>
    </source>
</evidence>
<name>A0A541BMU3_9NOCA</name>
<evidence type="ECO:0000259" key="9">
    <source>
        <dbReference type="PROSITE" id="PS50011"/>
    </source>
</evidence>
<dbReference type="Gene3D" id="3.30.200.20">
    <property type="entry name" value="Phosphorylase Kinase, domain 1"/>
    <property type="match status" value="1"/>
</dbReference>
<feature type="transmembrane region" description="Helical" evidence="8">
    <location>
        <begin position="580"/>
        <end position="602"/>
    </location>
</feature>
<dbReference type="InterPro" id="IPR008271">
    <property type="entry name" value="Ser/Thr_kinase_AS"/>
</dbReference>
<feature type="transmembrane region" description="Helical" evidence="8">
    <location>
        <begin position="379"/>
        <end position="399"/>
    </location>
</feature>
<feature type="compositionally biased region" description="Low complexity" evidence="7">
    <location>
        <begin position="333"/>
        <end position="342"/>
    </location>
</feature>
<evidence type="ECO:0000256" key="5">
    <source>
        <dbReference type="ARBA" id="ARBA00022777"/>
    </source>
</evidence>
<dbReference type="PROSITE" id="PS50011">
    <property type="entry name" value="PROTEIN_KINASE_DOM"/>
    <property type="match status" value="1"/>
</dbReference>
<feature type="region of interest" description="Disordered" evidence="7">
    <location>
        <begin position="317"/>
        <end position="342"/>
    </location>
</feature>
<dbReference type="InterPro" id="IPR000719">
    <property type="entry name" value="Prot_kinase_dom"/>
</dbReference>
<keyword evidence="6" id="KW-0067">ATP-binding</keyword>
<dbReference type="Gene3D" id="1.10.510.10">
    <property type="entry name" value="Transferase(Phosphotransferase) domain 1"/>
    <property type="match status" value="1"/>
</dbReference>
<keyword evidence="8" id="KW-1133">Transmembrane helix</keyword>
<dbReference type="PROSITE" id="PS00108">
    <property type="entry name" value="PROTEIN_KINASE_ST"/>
    <property type="match status" value="1"/>
</dbReference>
<dbReference type="PANTHER" id="PTHR43289:SF6">
    <property type="entry name" value="SERINE_THREONINE-PROTEIN KINASE NEKL-3"/>
    <property type="match status" value="1"/>
</dbReference>
<evidence type="ECO:0000256" key="3">
    <source>
        <dbReference type="ARBA" id="ARBA00022679"/>
    </source>
</evidence>
<reference evidence="10 11" key="1">
    <citation type="submission" date="2019-06" db="EMBL/GenBank/DDBJ databases">
        <title>Rhodococcus spaelei sp. nov., isolated from a cave.</title>
        <authorList>
            <person name="Lee S.D."/>
        </authorList>
    </citation>
    <scope>NUCLEOTIDE SEQUENCE [LARGE SCALE GENOMIC DNA]</scope>
    <source>
        <strain evidence="10 11">C9-5</strain>
    </source>
</reference>
<dbReference type="Proteomes" id="UP000316256">
    <property type="component" value="Unassembled WGS sequence"/>
</dbReference>
<keyword evidence="3" id="KW-0808">Transferase</keyword>
<keyword evidence="5 10" id="KW-0418">Kinase</keyword>
<dbReference type="EC" id="2.7.11.1" evidence="1"/>
<feature type="transmembrane region" description="Helical" evidence="8">
    <location>
        <begin position="519"/>
        <end position="539"/>
    </location>
</feature>
<keyword evidence="8" id="KW-0812">Transmembrane</keyword>
<evidence type="ECO:0000256" key="1">
    <source>
        <dbReference type="ARBA" id="ARBA00012513"/>
    </source>
</evidence>
<keyword evidence="11" id="KW-1185">Reference proteome</keyword>
<dbReference type="SMART" id="SM00220">
    <property type="entry name" value="S_TKc"/>
    <property type="match status" value="1"/>
</dbReference>
<keyword evidence="4" id="KW-0547">Nucleotide-binding</keyword>
<keyword evidence="2" id="KW-0723">Serine/threonine-protein kinase</keyword>
<dbReference type="AlphaFoldDB" id="A0A541BMU3"/>
<dbReference type="OrthoDB" id="9801841at2"/>
<dbReference type="CDD" id="cd14014">
    <property type="entry name" value="STKc_PknB_like"/>
    <property type="match status" value="1"/>
</dbReference>
<evidence type="ECO:0000256" key="8">
    <source>
        <dbReference type="SAM" id="Phobius"/>
    </source>
</evidence>
<dbReference type="InterPro" id="IPR011009">
    <property type="entry name" value="Kinase-like_dom_sf"/>
</dbReference>
<feature type="domain" description="Protein kinase" evidence="9">
    <location>
        <begin position="15"/>
        <end position="286"/>
    </location>
</feature>
<dbReference type="SUPFAM" id="SSF56112">
    <property type="entry name" value="Protein kinase-like (PK-like)"/>
    <property type="match status" value="1"/>
</dbReference>
<dbReference type="PANTHER" id="PTHR43289">
    <property type="entry name" value="MITOGEN-ACTIVATED PROTEIN KINASE KINASE KINASE 20-RELATED"/>
    <property type="match status" value="1"/>
</dbReference>
<feature type="transmembrane region" description="Helical" evidence="8">
    <location>
        <begin position="551"/>
        <end position="574"/>
    </location>
</feature>
<gene>
    <name evidence="10" type="ORF">FK531_09225</name>
</gene>
<dbReference type="Pfam" id="PF00069">
    <property type="entry name" value="Pkinase"/>
    <property type="match status" value="1"/>
</dbReference>
<dbReference type="RefSeq" id="WP_142098010.1">
    <property type="nucleotide sequence ID" value="NZ_VIGH01000003.1"/>
</dbReference>
<evidence type="ECO:0000256" key="4">
    <source>
        <dbReference type="ARBA" id="ARBA00022741"/>
    </source>
</evidence>
<dbReference type="GO" id="GO:0004674">
    <property type="term" value="F:protein serine/threonine kinase activity"/>
    <property type="evidence" value="ECO:0007669"/>
    <property type="project" value="UniProtKB-KW"/>
</dbReference>
<evidence type="ECO:0000313" key="11">
    <source>
        <dbReference type="Proteomes" id="UP000316256"/>
    </source>
</evidence>